<proteinExistence type="predicted"/>
<sequence>LWGATVHDFYYTRRAICTGSTLLKWMKEIGELRHAKYEIARAEAEADPFELFPCSMDKLLRLDDSDSPGNIRVSNENFKLVRLCQPILVFILQFLSLIYP</sequence>
<reference evidence="2" key="1">
    <citation type="submission" date="2014-04" db="EMBL/GenBank/DDBJ databases">
        <title>Evolutionary Origins and Diversification of the Mycorrhizal Mutualists.</title>
        <authorList>
            <consortium name="DOE Joint Genome Institute"/>
            <consortium name="Mycorrhizal Genomics Consortium"/>
            <person name="Kohler A."/>
            <person name="Kuo A."/>
            <person name="Nagy L.G."/>
            <person name="Floudas D."/>
            <person name="Copeland A."/>
            <person name="Barry K.W."/>
            <person name="Cichocki N."/>
            <person name="Veneault-Fourrey C."/>
            <person name="LaButti K."/>
            <person name="Lindquist E.A."/>
            <person name="Lipzen A."/>
            <person name="Lundell T."/>
            <person name="Morin E."/>
            <person name="Murat C."/>
            <person name="Riley R."/>
            <person name="Ohm R."/>
            <person name="Sun H."/>
            <person name="Tunlid A."/>
            <person name="Henrissat B."/>
            <person name="Grigoriev I.V."/>
            <person name="Hibbett D.S."/>
            <person name="Martin F."/>
        </authorList>
    </citation>
    <scope>NUCLEOTIDE SEQUENCE [LARGE SCALE GENOMIC DNA]</scope>
    <source>
        <strain evidence="2">FD-334 SS-4</strain>
    </source>
</reference>
<protein>
    <submittedName>
        <fullName evidence="1">Uncharacterized protein</fullName>
    </submittedName>
</protein>
<dbReference type="STRING" id="945553.A0A0D2NX07"/>
<feature type="non-terminal residue" evidence="1">
    <location>
        <position position="1"/>
    </location>
</feature>
<dbReference type="AlphaFoldDB" id="A0A0D2NX07"/>
<accession>A0A0D2NX07</accession>
<dbReference type="EMBL" id="KN817543">
    <property type="protein sequence ID" value="KJA23329.1"/>
    <property type="molecule type" value="Genomic_DNA"/>
</dbReference>
<dbReference type="Proteomes" id="UP000054270">
    <property type="component" value="Unassembled WGS sequence"/>
</dbReference>
<gene>
    <name evidence="1" type="ORF">HYPSUDRAFT_137756</name>
</gene>
<dbReference type="OrthoDB" id="5327923at2759"/>
<evidence type="ECO:0000313" key="2">
    <source>
        <dbReference type="Proteomes" id="UP000054270"/>
    </source>
</evidence>
<evidence type="ECO:0000313" key="1">
    <source>
        <dbReference type="EMBL" id="KJA23329.1"/>
    </source>
</evidence>
<name>A0A0D2NX07_HYPSF</name>
<keyword evidence="2" id="KW-1185">Reference proteome</keyword>
<organism evidence="1 2">
    <name type="scientific">Hypholoma sublateritium (strain FD-334 SS-4)</name>
    <dbReference type="NCBI Taxonomy" id="945553"/>
    <lineage>
        <taxon>Eukaryota</taxon>
        <taxon>Fungi</taxon>
        <taxon>Dikarya</taxon>
        <taxon>Basidiomycota</taxon>
        <taxon>Agaricomycotina</taxon>
        <taxon>Agaricomycetes</taxon>
        <taxon>Agaricomycetidae</taxon>
        <taxon>Agaricales</taxon>
        <taxon>Agaricineae</taxon>
        <taxon>Strophariaceae</taxon>
        <taxon>Hypholoma</taxon>
    </lineage>
</organism>
<dbReference type="OMA" id="HAKYEIA"/>